<evidence type="ECO:0000256" key="1">
    <source>
        <dbReference type="SAM" id="MobiDB-lite"/>
    </source>
</evidence>
<evidence type="ECO:0000313" key="2">
    <source>
        <dbReference type="EMBL" id="KRX07941.1"/>
    </source>
</evidence>
<dbReference type="EMBL" id="LDAU01000078">
    <property type="protein sequence ID" value="KRX07941.1"/>
    <property type="molecule type" value="Genomic_DNA"/>
</dbReference>
<keyword evidence="3" id="KW-1185">Reference proteome</keyword>
<evidence type="ECO:0000313" key="3">
    <source>
        <dbReference type="Proteomes" id="UP000054937"/>
    </source>
</evidence>
<dbReference type="Proteomes" id="UP000054937">
    <property type="component" value="Unassembled WGS sequence"/>
</dbReference>
<dbReference type="InParanoid" id="A0A0V0R1A5"/>
<name>A0A0V0R1A5_PSEPJ</name>
<comment type="caution">
    <text evidence="2">The sequence shown here is derived from an EMBL/GenBank/DDBJ whole genome shotgun (WGS) entry which is preliminary data.</text>
</comment>
<accession>A0A0V0R1A5</accession>
<reference evidence="2 3" key="1">
    <citation type="journal article" date="2015" name="Sci. Rep.">
        <title>Genome of the facultative scuticociliatosis pathogen Pseudocohnilembus persalinus provides insight into its virulence through horizontal gene transfer.</title>
        <authorList>
            <person name="Xiong J."/>
            <person name="Wang G."/>
            <person name="Cheng J."/>
            <person name="Tian M."/>
            <person name="Pan X."/>
            <person name="Warren A."/>
            <person name="Jiang C."/>
            <person name="Yuan D."/>
            <person name="Miao W."/>
        </authorList>
    </citation>
    <scope>NUCLEOTIDE SEQUENCE [LARGE SCALE GENOMIC DNA]</scope>
    <source>
        <strain evidence="2">36N120E</strain>
    </source>
</reference>
<proteinExistence type="predicted"/>
<feature type="compositionally biased region" description="Low complexity" evidence="1">
    <location>
        <begin position="30"/>
        <end position="45"/>
    </location>
</feature>
<gene>
    <name evidence="2" type="ORF">PPERSA_10329</name>
</gene>
<organism evidence="2 3">
    <name type="scientific">Pseudocohnilembus persalinus</name>
    <name type="common">Ciliate</name>
    <dbReference type="NCBI Taxonomy" id="266149"/>
    <lineage>
        <taxon>Eukaryota</taxon>
        <taxon>Sar</taxon>
        <taxon>Alveolata</taxon>
        <taxon>Ciliophora</taxon>
        <taxon>Intramacronucleata</taxon>
        <taxon>Oligohymenophorea</taxon>
        <taxon>Scuticociliatia</taxon>
        <taxon>Philasterida</taxon>
        <taxon>Pseudocohnilembidae</taxon>
        <taxon>Pseudocohnilembus</taxon>
    </lineage>
</organism>
<protein>
    <submittedName>
        <fullName evidence="2">Uncharacterized protein</fullName>
    </submittedName>
</protein>
<feature type="region of interest" description="Disordered" evidence="1">
    <location>
        <begin position="30"/>
        <end position="56"/>
    </location>
</feature>
<dbReference type="AlphaFoldDB" id="A0A0V0R1A5"/>
<sequence length="271" mass="31783">MQIVKQNSLILTENIMLQCLTPTTQSSCHSSQSLEDLQQQQSEAKQNNDENYDNNNKQQQNLKKISNFKNSKNNLFVFSPIISQSGDSDDELQTVLRRKCTKQSKNKKNSNSLKTVKIMEEVDAQQISQTSIQNFEDENQDQQQQQQQFDFQKLDYKLDYHSSNDEFSVLEDKITDWLEYKGIKQVEPDTKQRFFQKKKSSIFLQESPQCSPIQIQRFSSLIFDLNKDNNKTDFESNNNLLEQKIGGKQESLIEKRKQQFKLKKQLSMLKI</sequence>